<dbReference type="Proteomes" id="UP000076449">
    <property type="component" value="Chromosome II"/>
</dbReference>
<feature type="compositionally biased region" description="Basic and acidic residues" evidence="1">
    <location>
        <begin position="84"/>
        <end position="93"/>
    </location>
</feature>
<evidence type="ECO:0000256" key="1">
    <source>
        <dbReference type="SAM" id="MobiDB-lite"/>
    </source>
</evidence>
<accession>A0A167ULZ8</accession>
<protein>
    <submittedName>
        <fullName evidence="2">Uncharacterized protein</fullName>
    </submittedName>
</protein>
<feature type="region of interest" description="Disordered" evidence="1">
    <location>
        <begin position="1"/>
        <end position="93"/>
    </location>
</feature>
<feature type="compositionally biased region" description="Polar residues" evidence="1">
    <location>
        <begin position="46"/>
        <end position="61"/>
    </location>
</feature>
<sequence length="148" mass="16706">MDYITPAFHSKPGLRPGLHRGNPPWPSHNNRPRSRRQPRNNRIQNGAHQQRHSTAQSSQELPQPLHRSPKPLQQIPRRRGFRQGRNDRARKDQLRCRLAKCGSSIPILPNPNPLAGTFKPNTAHCTETSSQPSVLSGDFPTPTIYHAA</sequence>
<proteinExistence type="predicted"/>
<name>A0A167ULZ8_PENCH</name>
<dbReference type="AlphaFoldDB" id="A0A167ULZ8"/>
<reference evidence="2" key="1">
    <citation type="journal article" date="2014" name="Genome Announc.">
        <title>Complete sequencing and chromosome-scale genome assembly of the industrial progenitor strain P2niaD18 from the penicillin producer Penicillium chrysogenum.</title>
        <authorList>
            <person name="Specht T."/>
            <person name="Dahlmann T.A."/>
            <person name="Zadra I."/>
            <person name="Kurnsteiner H."/>
            <person name="Kuck U."/>
        </authorList>
    </citation>
    <scope>NUCLEOTIDE SEQUENCE [LARGE SCALE GENOMIC DNA]</scope>
    <source>
        <strain evidence="2">P2niaD18</strain>
    </source>
</reference>
<dbReference type="EMBL" id="CM002799">
    <property type="protein sequence ID" value="KZN89405.1"/>
    <property type="molecule type" value="Genomic_DNA"/>
</dbReference>
<gene>
    <name evidence="2" type="ORF">EN45_080100</name>
</gene>
<evidence type="ECO:0000313" key="2">
    <source>
        <dbReference type="EMBL" id="KZN89405.1"/>
    </source>
</evidence>
<feature type="compositionally biased region" description="Basic residues" evidence="1">
    <location>
        <begin position="30"/>
        <end position="39"/>
    </location>
</feature>
<organism evidence="2">
    <name type="scientific">Penicillium chrysogenum</name>
    <name type="common">Penicillium notatum</name>
    <dbReference type="NCBI Taxonomy" id="5076"/>
    <lineage>
        <taxon>Eukaryota</taxon>
        <taxon>Fungi</taxon>
        <taxon>Dikarya</taxon>
        <taxon>Ascomycota</taxon>
        <taxon>Pezizomycotina</taxon>
        <taxon>Eurotiomycetes</taxon>
        <taxon>Eurotiomycetidae</taxon>
        <taxon>Eurotiales</taxon>
        <taxon>Aspergillaceae</taxon>
        <taxon>Penicillium</taxon>
        <taxon>Penicillium chrysogenum species complex</taxon>
    </lineage>
</organism>